<organism evidence="2 3">
    <name type="scientific">Amycolatopsis magusensis</name>
    <dbReference type="NCBI Taxonomy" id="882444"/>
    <lineage>
        <taxon>Bacteria</taxon>
        <taxon>Bacillati</taxon>
        <taxon>Actinomycetota</taxon>
        <taxon>Actinomycetes</taxon>
        <taxon>Pseudonocardiales</taxon>
        <taxon>Pseudonocardiaceae</taxon>
        <taxon>Amycolatopsis</taxon>
    </lineage>
</organism>
<evidence type="ECO:0000313" key="3">
    <source>
        <dbReference type="Proteomes" id="UP000741013"/>
    </source>
</evidence>
<accession>A0ABS4Q0Y5</accession>
<comment type="caution">
    <text evidence="2">The sequence shown here is derived from an EMBL/GenBank/DDBJ whole genome shotgun (WGS) entry which is preliminary data.</text>
</comment>
<dbReference type="RefSeq" id="WP_209668231.1">
    <property type="nucleotide sequence ID" value="NZ_JAGGMS010000001.1"/>
</dbReference>
<protein>
    <submittedName>
        <fullName evidence="2">Uncharacterized protein</fullName>
    </submittedName>
</protein>
<gene>
    <name evidence="2" type="ORF">JOM49_006857</name>
</gene>
<feature type="region of interest" description="Disordered" evidence="1">
    <location>
        <begin position="105"/>
        <end position="135"/>
    </location>
</feature>
<evidence type="ECO:0000256" key="1">
    <source>
        <dbReference type="SAM" id="MobiDB-lite"/>
    </source>
</evidence>
<proteinExistence type="predicted"/>
<name>A0ABS4Q0Y5_9PSEU</name>
<evidence type="ECO:0000313" key="2">
    <source>
        <dbReference type="EMBL" id="MBP2185331.1"/>
    </source>
</evidence>
<dbReference type="Proteomes" id="UP000741013">
    <property type="component" value="Unassembled WGS sequence"/>
</dbReference>
<dbReference type="EMBL" id="JAGGMS010000001">
    <property type="protein sequence ID" value="MBP2185331.1"/>
    <property type="molecule type" value="Genomic_DNA"/>
</dbReference>
<sequence length="135" mass="15364">MTDQSPATAEAVGKISAAFETIERARGALYTFHQLTGTADFALEEGIDALRRAGHHDLAADLERELLGRNVLPGRWTFQVVEDYDDTYYEVFREYVARARELTGGERHSWEARLKRQRRTPAEPGHELTPEHLPD</sequence>
<keyword evidence="3" id="KW-1185">Reference proteome</keyword>
<reference evidence="2 3" key="1">
    <citation type="submission" date="2021-03" db="EMBL/GenBank/DDBJ databases">
        <title>Sequencing the genomes of 1000 actinobacteria strains.</title>
        <authorList>
            <person name="Klenk H.-P."/>
        </authorList>
    </citation>
    <scope>NUCLEOTIDE SEQUENCE [LARGE SCALE GENOMIC DNA]</scope>
    <source>
        <strain evidence="2 3">DSM 45510</strain>
    </source>
</reference>